<dbReference type="Pfam" id="PF00817">
    <property type="entry name" value="IMS"/>
    <property type="match status" value="1"/>
</dbReference>
<keyword evidence="2" id="KW-0741">SOS mutagenesis</keyword>
<keyword evidence="1" id="KW-0227">DNA damage</keyword>
<keyword evidence="4" id="KW-0742">SOS response</keyword>
<dbReference type="CDD" id="cd01700">
    <property type="entry name" value="PolY_Pol_V_umuC"/>
    <property type="match status" value="1"/>
</dbReference>
<dbReference type="PANTHER" id="PTHR11076">
    <property type="entry name" value="DNA REPAIR POLYMERASE UMUC / TRANSFERASE FAMILY MEMBER"/>
    <property type="match status" value="1"/>
</dbReference>
<evidence type="ECO:0000259" key="5">
    <source>
        <dbReference type="PROSITE" id="PS50173"/>
    </source>
</evidence>
<reference evidence="6 7" key="1">
    <citation type="submission" date="2021-06" db="EMBL/GenBank/DDBJ databases">
        <title>Microbial metabolic specificity influences pelagic lipid remineralization.</title>
        <authorList>
            <person name="Behrendt L."/>
            <person name="Hunter J.E."/>
            <person name="Alcolombri U."/>
            <person name="Smriga S."/>
            <person name="Mincer T."/>
            <person name="Lowenstein D.P."/>
            <person name="Peaudecerf F.J."/>
            <person name="Fernandez V.I."/>
            <person name="Fredricks H."/>
            <person name="Almblad H."/>
            <person name="Harrison J.J."/>
            <person name="Stocker R."/>
            <person name="Van Mooy B.A.S."/>
        </authorList>
    </citation>
    <scope>NUCLEOTIDE SEQUENCE [LARGE SCALE GENOMIC DNA]</scope>
    <source>
        <strain evidence="6 7">A252</strain>
        <plasmid evidence="6 7">megaplasmid</plasmid>
    </source>
</reference>
<sequence>MVDVAGKPRPSFALIDCNNCFASVEVLFRPELRGRPVVVLSNNDGCIIARSQEAKALGLKMGEPYFKVRAFLEEHGVVSFSSNYTLYGEVTARVQDTIAGMVPSVEKYSIDESFADLTGLPEPLAEYCRCIQSRVLKWTGMRVGIGIGHTKTLAKAAQHASKVWRDKTGGVVDLRSPHASEWLLKRMPVEEVWGVGRRLKARLADERVQNAWQLSQLDPAGVKRRYNVVLERTVRELRGESCLDLEEAEPDKQSICCSRMFGERITTLAAIKAAVATYVDRAAGKLRKQSSLAGHLQVGIQTSFHGEGAKYARSIVCALPYPTDDVRVLTASAMRGLEEIFRVGFKYSKAEVLLMDLRKRGEFTADLFSPEQPPAADSVMAVLDQINAKWGRGTLRPAAVAADPRWAMRRSLLSPSYLTDINQLWKVKAI</sequence>
<evidence type="ECO:0000313" key="7">
    <source>
        <dbReference type="Proteomes" id="UP000683436"/>
    </source>
</evidence>
<protein>
    <submittedName>
        <fullName evidence="6">Y-family DNA polymerase</fullName>
    </submittedName>
</protein>
<evidence type="ECO:0000313" key="6">
    <source>
        <dbReference type="EMBL" id="QWV19495.1"/>
    </source>
</evidence>
<dbReference type="InterPro" id="IPR025188">
    <property type="entry name" value="DUF4113"/>
</dbReference>
<dbReference type="Proteomes" id="UP000683436">
    <property type="component" value="Plasmid megaplasmid"/>
</dbReference>
<dbReference type="InterPro" id="IPR017961">
    <property type="entry name" value="DNA_pol_Y-fam_little_finger"/>
</dbReference>
<evidence type="ECO:0000256" key="3">
    <source>
        <dbReference type="ARBA" id="ARBA00023204"/>
    </source>
</evidence>
<dbReference type="InterPro" id="IPR050116">
    <property type="entry name" value="DNA_polymerase-Y"/>
</dbReference>
<dbReference type="NCBIfam" id="NF002955">
    <property type="entry name" value="PRK03609.1"/>
    <property type="match status" value="1"/>
</dbReference>
<dbReference type="RefSeq" id="WP_216707323.1">
    <property type="nucleotide sequence ID" value="NZ_CP076684.1"/>
</dbReference>
<dbReference type="Pfam" id="PF11799">
    <property type="entry name" value="IMS_C"/>
    <property type="match status" value="1"/>
</dbReference>
<dbReference type="PROSITE" id="PS50173">
    <property type="entry name" value="UMUC"/>
    <property type="match status" value="1"/>
</dbReference>
<organism evidence="6 7">
    <name type="scientific">Stutzerimonas zhaodongensis</name>
    <dbReference type="NCBI Taxonomy" id="1176257"/>
    <lineage>
        <taxon>Bacteria</taxon>
        <taxon>Pseudomonadati</taxon>
        <taxon>Pseudomonadota</taxon>
        <taxon>Gammaproteobacteria</taxon>
        <taxon>Pseudomonadales</taxon>
        <taxon>Pseudomonadaceae</taxon>
        <taxon>Stutzerimonas</taxon>
    </lineage>
</organism>
<evidence type="ECO:0000256" key="1">
    <source>
        <dbReference type="ARBA" id="ARBA00022763"/>
    </source>
</evidence>
<dbReference type="Pfam" id="PF13438">
    <property type="entry name" value="DUF4113"/>
    <property type="match status" value="1"/>
</dbReference>
<proteinExistence type="predicted"/>
<name>A0ABX8J076_9GAMM</name>
<geneLocation type="plasmid" evidence="6 7">
    <name>megaplasmid</name>
</geneLocation>
<accession>A0ABX8J076</accession>
<keyword evidence="6" id="KW-0614">Plasmid</keyword>
<keyword evidence="3" id="KW-0234">DNA repair</keyword>
<dbReference type="PANTHER" id="PTHR11076:SF34">
    <property type="entry name" value="PROTEIN UMUC"/>
    <property type="match status" value="1"/>
</dbReference>
<evidence type="ECO:0000256" key="2">
    <source>
        <dbReference type="ARBA" id="ARBA00023199"/>
    </source>
</evidence>
<dbReference type="InterPro" id="IPR001126">
    <property type="entry name" value="UmuC"/>
</dbReference>
<gene>
    <name evidence="6" type="ORF">KQ248_22990</name>
</gene>
<evidence type="ECO:0000256" key="4">
    <source>
        <dbReference type="ARBA" id="ARBA00023236"/>
    </source>
</evidence>
<dbReference type="EMBL" id="CP076684">
    <property type="protein sequence ID" value="QWV19495.1"/>
    <property type="molecule type" value="Genomic_DNA"/>
</dbReference>
<feature type="domain" description="UmuC" evidence="5">
    <location>
        <begin position="12"/>
        <end position="196"/>
    </location>
</feature>
<keyword evidence="7" id="KW-1185">Reference proteome</keyword>